<keyword evidence="1" id="KW-0472">Membrane</keyword>
<keyword evidence="1" id="KW-1133">Transmembrane helix</keyword>
<gene>
    <name evidence="2" type="ORF">Nepgr_029323</name>
</gene>
<keyword evidence="1" id="KW-0812">Transmembrane</keyword>
<proteinExistence type="predicted"/>
<evidence type="ECO:0000256" key="1">
    <source>
        <dbReference type="SAM" id="Phobius"/>
    </source>
</evidence>
<organism evidence="2 3">
    <name type="scientific">Nepenthes gracilis</name>
    <name type="common">Slender pitcher plant</name>
    <dbReference type="NCBI Taxonomy" id="150966"/>
    <lineage>
        <taxon>Eukaryota</taxon>
        <taxon>Viridiplantae</taxon>
        <taxon>Streptophyta</taxon>
        <taxon>Embryophyta</taxon>
        <taxon>Tracheophyta</taxon>
        <taxon>Spermatophyta</taxon>
        <taxon>Magnoliopsida</taxon>
        <taxon>eudicotyledons</taxon>
        <taxon>Gunneridae</taxon>
        <taxon>Pentapetalae</taxon>
        <taxon>Caryophyllales</taxon>
        <taxon>Nepenthaceae</taxon>
        <taxon>Nepenthes</taxon>
    </lineage>
</organism>
<dbReference type="Proteomes" id="UP001279734">
    <property type="component" value="Unassembled WGS sequence"/>
</dbReference>
<accession>A0AAD3Y4R3</accession>
<evidence type="ECO:0000313" key="3">
    <source>
        <dbReference type="Proteomes" id="UP001279734"/>
    </source>
</evidence>
<reference evidence="2" key="1">
    <citation type="submission" date="2023-05" db="EMBL/GenBank/DDBJ databases">
        <title>Nepenthes gracilis genome sequencing.</title>
        <authorList>
            <person name="Fukushima K."/>
        </authorList>
    </citation>
    <scope>NUCLEOTIDE SEQUENCE</scope>
    <source>
        <strain evidence="2">SING2019-196</strain>
    </source>
</reference>
<protein>
    <submittedName>
        <fullName evidence="2">Uncharacterized protein</fullName>
    </submittedName>
</protein>
<name>A0AAD3Y4R3_NEPGR</name>
<comment type="caution">
    <text evidence="2">The sequence shown here is derived from an EMBL/GenBank/DDBJ whole genome shotgun (WGS) entry which is preliminary data.</text>
</comment>
<evidence type="ECO:0000313" key="2">
    <source>
        <dbReference type="EMBL" id="GMH27480.1"/>
    </source>
</evidence>
<dbReference type="AlphaFoldDB" id="A0AAD3Y4R3"/>
<feature type="transmembrane region" description="Helical" evidence="1">
    <location>
        <begin position="6"/>
        <end position="25"/>
    </location>
</feature>
<sequence>MGVGGVAAPLPALFVSLGGLFRFCLSSSRKPLKGYQWSQGEREKDLVVCQRRCLNSSADPAVASSFRYCIPMGMPFSVVSYLGVVSKEQ</sequence>
<keyword evidence="3" id="KW-1185">Reference proteome</keyword>
<dbReference type="EMBL" id="BSYO01000033">
    <property type="protein sequence ID" value="GMH27480.1"/>
    <property type="molecule type" value="Genomic_DNA"/>
</dbReference>